<sequence length="82" mass="8670">MLCSTRSNLSIASAATSTSRVASIAARDLSVLVLWNGGFDLPSLFSYRNLGPKTVLACLLTLSERGSIPTATDLLKTMAVRP</sequence>
<keyword evidence="2" id="KW-1185">Reference proteome</keyword>
<comment type="caution">
    <text evidence="1">The sequence shown here is derived from an EMBL/GenBank/DDBJ whole genome shotgun (WGS) entry which is preliminary data.</text>
</comment>
<accession>A0A8K0HAX5</accession>
<dbReference type="EMBL" id="VOIH02000004">
    <property type="protein sequence ID" value="KAF3449251.1"/>
    <property type="molecule type" value="Genomic_DNA"/>
</dbReference>
<protein>
    <submittedName>
        <fullName evidence="1">Uncharacterized protein</fullName>
    </submittedName>
</protein>
<gene>
    <name evidence="1" type="ORF">FNV43_RR09979</name>
</gene>
<evidence type="ECO:0000313" key="1">
    <source>
        <dbReference type="EMBL" id="KAF3449251.1"/>
    </source>
</evidence>
<dbReference type="AlphaFoldDB" id="A0A8K0HAX5"/>
<evidence type="ECO:0000313" key="2">
    <source>
        <dbReference type="Proteomes" id="UP000796880"/>
    </source>
</evidence>
<reference evidence="1" key="1">
    <citation type="submission" date="2020-03" db="EMBL/GenBank/DDBJ databases">
        <title>A high-quality chromosome-level genome assembly of a woody plant with both climbing and erect habits, Rhamnella rubrinervis.</title>
        <authorList>
            <person name="Lu Z."/>
            <person name="Yang Y."/>
            <person name="Zhu X."/>
            <person name="Sun Y."/>
        </authorList>
    </citation>
    <scope>NUCLEOTIDE SEQUENCE</scope>
    <source>
        <strain evidence="1">BYM</strain>
        <tissue evidence="1">Leaf</tissue>
    </source>
</reference>
<proteinExistence type="predicted"/>
<name>A0A8K0HAX5_9ROSA</name>
<organism evidence="1 2">
    <name type="scientific">Rhamnella rubrinervis</name>
    <dbReference type="NCBI Taxonomy" id="2594499"/>
    <lineage>
        <taxon>Eukaryota</taxon>
        <taxon>Viridiplantae</taxon>
        <taxon>Streptophyta</taxon>
        <taxon>Embryophyta</taxon>
        <taxon>Tracheophyta</taxon>
        <taxon>Spermatophyta</taxon>
        <taxon>Magnoliopsida</taxon>
        <taxon>eudicotyledons</taxon>
        <taxon>Gunneridae</taxon>
        <taxon>Pentapetalae</taxon>
        <taxon>rosids</taxon>
        <taxon>fabids</taxon>
        <taxon>Rosales</taxon>
        <taxon>Rhamnaceae</taxon>
        <taxon>rhamnoid group</taxon>
        <taxon>Rhamneae</taxon>
        <taxon>Rhamnella</taxon>
    </lineage>
</organism>
<dbReference type="Proteomes" id="UP000796880">
    <property type="component" value="Unassembled WGS sequence"/>
</dbReference>